<dbReference type="InterPro" id="IPR029787">
    <property type="entry name" value="Nucleotide_cyclase"/>
</dbReference>
<dbReference type="SMART" id="SM00267">
    <property type="entry name" value="GGDEF"/>
    <property type="match status" value="1"/>
</dbReference>
<evidence type="ECO:0000256" key="2">
    <source>
        <dbReference type="ARBA" id="ARBA00012528"/>
    </source>
</evidence>
<dbReference type="OrthoDB" id="9803824at2"/>
<comment type="cofactor">
    <cofactor evidence="1">
        <name>Mg(2+)</name>
        <dbReference type="ChEBI" id="CHEBI:18420"/>
    </cofactor>
</comment>
<gene>
    <name evidence="7" type="ORF">CA267_017695</name>
</gene>
<reference evidence="8" key="1">
    <citation type="submission" date="2014-12" db="EMBL/GenBank/DDBJ databases">
        <title>Complete genome sequence of a multi-drug resistant Klebsiella pneumoniae.</title>
        <authorList>
            <person name="Hua X."/>
            <person name="Chen Q."/>
            <person name="Li X."/>
            <person name="Feng Y."/>
            <person name="Ruan Z."/>
            <person name="Yu Y."/>
        </authorList>
    </citation>
    <scope>NUCLEOTIDE SEQUENCE [LARGE SCALE GENOMIC DNA]</scope>
    <source>
        <strain evidence="8">5.12</strain>
    </source>
</reference>
<comment type="catalytic activity">
    <reaction evidence="3">
        <text>2 GTP = 3',3'-c-di-GMP + 2 diphosphate</text>
        <dbReference type="Rhea" id="RHEA:24898"/>
        <dbReference type="ChEBI" id="CHEBI:33019"/>
        <dbReference type="ChEBI" id="CHEBI:37565"/>
        <dbReference type="ChEBI" id="CHEBI:58805"/>
        <dbReference type="EC" id="2.7.7.65"/>
    </reaction>
</comment>
<dbReference type="Gene3D" id="3.30.70.270">
    <property type="match status" value="1"/>
</dbReference>
<dbReference type="SUPFAM" id="SSF48452">
    <property type="entry name" value="TPR-like"/>
    <property type="match status" value="1"/>
</dbReference>
<dbReference type="GO" id="GO:0052621">
    <property type="term" value="F:diguanylate cyclase activity"/>
    <property type="evidence" value="ECO:0007669"/>
    <property type="project" value="UniProtKB-EC"/>
</dbReference>
<evidence type="ECO:0000256" key="3">
    <source>
        <dbReference type="ARBA" id="ARBA00034247"/>
    </source>
</evidence>
<dbReference type="EC" id="2.7.7.65" evidence="2"/>
<dbReference type="PROSITE" id="PS50887">
    <property type="entry name" value="GGDEF"/>
    <property type="match status" value="1"/>
</dbReference>
<proteinExistence type="predicted"/>
<dbReference type="GO" id="GO:0005886">
    <property type="term" value="C:plasma membrane"/>
    <property type="evidence" value="ECO:0007669"/>
    <property type="project" value="TreeGrafter"/>
</dbReference>
<dbReference type="SUPFAM" id="SSF55073">
    <property type="entry name" value="Nucleotide cyclase"/>
    <property type="match status" value="1"/>
</dbReference>
<dbReference type="PANTHER" id="PTHR45138">
    <property type="entry name" value="REGULATORY COMPONENTS OF SENSORY TRANSDUCTION SYSTEM"/>
    <property type="match status" value="1"/>
</dbReference>
<evidence type="ECO:0000259" key="6">
    <source>
        <dbReference type="PROSITE" id="PS50887"/>
    </source>
</evidence>
<keyword evidence="4" id="KW-0175">Coiled coil</keyword>
<dbReference type="KEGG" id="apel:CA267_017695"/>
<feature type="domain" description="GGDEF" evidence="6">
    <location>
        <begin position="435"/>
        <end position="568"/>
    </location>
</feature>
<dbReference type="InterPro" id="IPR050469">
    <property type="entry name" value="Diguanylate_Cyclase"/>
</dbReference>
<dbReference type="NCBIfam" id="TIGR00254">
    <property type="entry name" value="GGDEF"/>
    <property type="match status" value="1"/>
</dbReference>
<dbReference type="Proteomes" id="UP000219285">
    <property type="component" value="Chromosome"/>
</dbReference>
<dbReference type="Pfam" id="PF00990">
    <property type="entry name" value="GGDEF"/>
    <property type="match status" value="1"/>
</dbReference>
<dbReference type="InterPro" id="IPR000160">
    <property type="entry name" value="GGDEF_dom"/>
</dbReference>
<accession>A0A6M4MK43</accession>
<keyword evidence="5" id="KW-0472">Membrane</keyword>
<reference evidence="7 8" key="2">
    <citation type="submission" date="2020-04" db="EMBL/GenBank/DDBJ databases">
        <title>Complete genome sequence of Alteromonas pelagimontana 5.12T.</title>
        <authorList>
            <person name="Sinha R.K."/>
            <person name="Krishnan K.P."/>
            <person name="Kurian J.P."/>
        </authorList>
    </citation>
    <scope>NUCLEOTIDE SEQUENCE [LARGE SCALE GENOMIC DNA]</scope>
    <source>
        <strain evidence="7 8">5.12</strain>
    </source>
</reference>
<dbReference type="Gene3D" id="1.25.40.10">
    <property type="entry name" value="Tetratricopeptide repeat domain"/>
    <property type="match status" value="1"/>
</dbReference>
<keyword evidence="8" id="KW-1185">Reference proteome</keyword>
<evidence type="ECO:0000256" key="4">
    <source>
        <dbReference type="SAM" id="Coils"/>
    </source>
</evidence>
<dbReference type="RefSeq" id="WP_075609560.1">
    <property type="nucleotide sequence ID" value="NZ_CP052766.1"/>
</dbReference>
<sequence length="574" mass="64669">MPKYLIGLLCVVWLQVTFASGASLLEQSDKLRLSDTQKALTLFMQIERQGLSPQEKLHYRYLEAYFSTFEGDLQRTLSLYRELLDEVPASSPLKVRILTSMLGIASYSEQWGVSVELAEQLDAMLAHIADTKVLIDAYKGLLIFYNSTEQARMALTYAEKILASPDITVEQRCFALTMQNEIVVRESNTSEKQFSRAITICEAAEQPYYVASNYVHLFSFYVQNGNINKARMIFEDTQSQVEALDVAFLQSSFFAAESKFHLAMNELDMARKTSFAVISLDKAGQFLPPKIEAYKVLVEVAKQKGEYERALTLLEKQNSLKETLHSERVVKALALQQAKYDLKAKENEIALLDKKNKLLGTESDLRRQQIESALLALVFTSITVIGLLCWTYRSRKIQHRLKVLATTDSLTGCANRGYFSDIATKVLKTASRQGSPVCMLLLDLDYFKRVNDNYGHQVGDWVLREVVNAINTVSDKNCTLGRMGGEEFGMLITDADVKEGLVFAEQCREAIEMIDSSVSGHSFSVSASFGVSDTRQVGYNLDNLFSAADLALYQSKKYGRNQVYEYDQHLYSGT</sequence>
<dbReference type="EMBL" id="CP052766">
    <property type="protein sequence ID" value="QJR82456.1"/>
    <property type="molecule type" value="Genomic_DNA"/>
</dbReference>
<evidence type="ECO:0000256" key="1">
    <source>
        <dbReference type="ARBA" id="ARBA00001946"/>
    </source>
</evidence>
<evidence type="ECO:0000313" key="7">
    <source>
        <dbReference type="EMBL" id="QJR82456.1"/>
    </source>
</evidence>
<dbReference type="GO" id="GO:0043709">
    <property type="term" value="P:cell adhesion involved in single-species biofilm formation"/>
    <property type="evidence" value="ECO:0007669"/>
    <property type="project" value="TreeGrafter"/>
</dbReference>
<evidence type="ECO:0000313" key="8">
    <source>
        <dbReference type="Proteomes" id="UP000219285"/>
    </source>
</evidence>
<feature type="transmembrane region" description="Helical" evidence="5">
    <location>
        <begin position="373"/>
        <end position="392"/>
    </location>
</feature>
<keyword evidence="5" id="KW-1133">Transmembrane helix</keyword>
<dbReference type="FunFam" id="3.30.70.270:FF:000001">
    <property type="entry name" value="Diguanylate cyclase domain protein"/>
    <property type="match status" value="1"/>
</dbReference>
<dbReference type="InterPro" id="IPR011990">
    <property type="entry name" value="TPR-like_helical_dom_sf"/>
</dbReference>
<dbReference type="AlphaFoldDB" id="A0A6M4MK43"/>
<organism evidence="7 8">
    <name type="scientific">Alteromonas pelagimontana</name>
    <dbReference type="NCBI Taxonomy" id="1858656"/>
    <lineage>
        <taxon>Bacteria</taxon>
        <taxon>Pseudomonadati</taxon>
        <taxon>Pseudomonadota</taxon>
        <taxon>Gammaproteobacteria</taxon>
        <taxon>Alteromonadales</taxon>
        <taxon>Alteromonadaceae</taxon>
        <taxon>Alteromonas/Salinimonas group</taxon>
        <taxon>Alteromonas</taxon>
    </lineage>
</organism>
<evidence type="ECO:0000256" key="5">
    <source>
        <dbReference type="SAM" id="Phobius"/>
    </source>
</evidence>
<dbReference type="GO" id="GO:1902201">
    <property type="term" value="P:negative regulation of bacterial-type flagellum-dependent cell motility"/>
    <property type="evidence" value="ECO:0007669"/>
    <property type="project" value="TreeGrafter"/>
</dbReference>
<feature type="coiled-coil region" evidence="4">
    <location>
        <begin position="297"/>
        <end position="362"/>
    </location>
</feature>
<dbReference type="CDD" id="cd01949">
    <property type="entry name" value="GGDEF"/>
    <property type="match status" value="1"/>
</dbReference>
<name>A0A6M4MK43_9ALTE</name>
<dbReference type="InterPro" id="IPR043128">
    <property type="entry name" value="Rev_trsase/Diguanyl_cyclase"/>
</dbReference>
<dbReference type="PANTHER" id="PTHR45138:SF9">
    <property type="entry name" value="DIGUANYLATE CYCLASE DGCM-RELATED"/>
    <property type="match status" value="1"/>
</dbReference>
<protein>
    <recommendedName>
        <fullName evidence="2">diguanylate cyclase</fullName>
        <ecNumber evidence="2">2.7.7.65</ecNumber>
    </recommendedName>
</protein>
<keyword evidence="5" id="KW-0812">Transmembrane</keyword>